<reference evidence="2 3" key="1">
    <citation type="submission" date="2020-02" db="EMBL/GenBank/DDBJ databases">
        <title>Characterization of phylogenetic diversity of novel bifidobacterial species isolated in Czech ZOOs.</title>
        <authorList>
            <person name="Lugli G.A."/>
            <person name="Vera N.B."/>
            <person name="Ventura M."/>
        </authorList>
    </citation>
    <scope>NUCLEOTIDE SEQUENCE [LARGE SCALE GENOMIC DNA]</scope>
    <source>
        <strain evidence="2 3">DSM 109959</strain>
    </source>
</reference>
<gene>
    <name evidence="2" type="ORF">G1C97_0471</name>
</gene>
<feature type="region of interest" description="Disordered" evidence="1">
    <location>
        <begin position="154"/>
        <end position="178"/>
    </location>
</feature>
<evidence type="ECO:0000313" key="3">
    <source>
        <dbReference type="Proteomes" id="UP000543419"/>
    </source>
</evidence>
<dbReference type="AlphaFoldDB" id="A0A7Y0EW55"/>
<accession>A0A7Y0EW55</accession>
<dbReference type="Proteomes" id="UP000543419">
    <property type="component" value="Unassembled WGS sequence"/>
</dbReference>
<dbReference type="RefSeq" id="WP_169240361.1">
    <property type="nucleotide sequence ID" value="NZ_JAAIIG010000002.1"/>
</dbReference>
<protein>
    <submittedName>
        <fullName evidence="2">Uncharacterized protein</fullName>
    </submittedName>
</protein>
<evidence type="ECO:0000256" key="1">
    <source>
        <dbReference type="SAM" id="MobiDB-lite"/>
    </source>
</evidence>
<dbReference type="EMBL" id="JAAIIG010000002">
    <property type="protein sequence ID" value="NMM97522.1"/>
    <property type="molecule type" value="Genomic_DNA"/>
</dbReference>
<organism evidence="2 3">
    <name type="scientific">Bifidobacterium olomucense</name>
    <dbReference type="NCBI Taxonomy" id="2675324"/>
    <lineage>
        <taxon>Bacteria</taxon>
        <taxon>Bacillati</taxon>
        <taxon>Actinomycetota</taxon>
        <taxon>Actinomycetes</taxon>
        <taxon>Bifidobacteriales</taxon>
        <taxon>Bifidobacteriaceae</taxon>
        <taxon>Bifidobacterium</taxon>
    </lineage>
</organism>
<comment type="caution">
    <text evidence="2">The sequence shown here is derived from an EMBL/GenBank/DDBJ whole genome shotgun (WGS) entry which is preliminary data.</text>
</comment>
<sequence length="354" mass="38691">MDAGLDVRSGLDALNGEVRRGALALVMERGLGDWLVRLAHRTVEKPSARDAELIRVMNGSDDLAEREAAFREYYAECRPLYMRRSVPGNGRGRRPCDVLLAFDIAAGREPALVEADLTDGGKYSRAATLRDLGLLTPRLLEEWRLLGGARPADSSAPVHGPYRPRRTQGGVPTGVTWDEAPAPVTVTDDMHERVGALNMELASYARAALLDDDRLGTDLAKALAGTGGPSGADVRDSPLIDDMNHSPFIWQREAAYRKYVDRHRARFDETAASMRGTKRNPHDKLALFDIATRRVDAIDESDPARSEYLPMLVRQTLLTGAEASAIRRRGDACISPAGCIDLPTVRSGSPARAR</sequence>
<proteinExistence type="predicted"/>
<evidence type="ECO:0000313" key="2">
    <source>
        <dbReference type="EMBL" id="NMM97522.1"/>
    </source>
</evidence>
<name>A0A7Y0EW55_9BIFI</name>
<keyword evidence="3" id="KW-1185">Reference proteome</keyword>